<keyword evidence="4 7" id="KW-1133">Transmembrane helix</keyword>
<dbReference type="InterPro" id="IPR001694">
    <property type="entry name" value="NADH_UbQ_OxRdtase_su1/FPO"/>
</dbReference>
<keyword evidence="3 6" id="KW-0812">Transmembrane</keyword>
<evidence type="ECO:0000256" key="5">
    <source>
        <dbReference type="ARBA" id="ARBA00023136"/>
    </source>
</evidence>
<evidence type="ECO:0000256" key="1">
    <source>
        <dbReference type="ARBA" id="ARBA00004141"/>
    </source>
</evidence>
<dbReference type="PANTHER" id="PTHR11432">
    <property type="entry name" value="NADH DEHYDROGENASE SUBUNIT 1"/>
    <property type="match status" value="1"/>
</dbReference>
<keyword evidence="9" id="KW-1185">Reference proteome</keyword>
<sequence>MAQKKIWSGIPLFPVFVMLFLSRLAETNRAPSDLLEAEAESVVGYNVDVSLKPSASSII</sequence>
<organism evidence="8 9">
    <name type="scientific">Platanthera zijinensis</name>
    <dbReference type="NCBI Taxonomy" id="2320716"/>
    <lineage>
        <taxon>Eukaryota</taxon>
        <taxon>Viridiplantae</taxon>
        <taxon>Streptophyta</taxon>
        <taxon>Embryophyta</taxon>
        <taxon>Tracheophyta</taxon>
        <taxon>Spermatophyta</taxon>
        <taxon>Magnoliopsida</taxon>
        <taxon>Liliopsida</taxon>
        <taxon>Asparagales</taxon>
        <taxon>Orchidaceae</taxon>
        <taxon>Orchidoideae</taxon>
        <taxon>Orchideae</taxon>
        <taxon>Orchidinae</taxon>
        <taxon>Platanthera</taxon>
    </lineage>
</organism>
<keyword evidence="6" id="KW-0520">NAD</keyword>
<dbReference type="Proteomes" id="UP001418222">
    <property type="component" value="Unassembled WGS sequence"/>
</dbReference>
<proteinExistence type="inferred from homology"/>
<dbReference type="GO" id="GO:0009060">
    <property type="term" value="P:aerobic respiration"/>
    <property type="evidence" value="ECO:0007669"/>
    <property type="project" value="TreeGrafter"/>
</dbReference>
<evidence type="ECO:0000313" key="8">
    <source>
        <dbReference type="EMBL" id="KAK8934168.1"/>
    </source>
</evidence>
<dbReference type="Pfam" id="PF00146">
    <property type="entry name" value="NADHdh"/>
    <property type="match status" value="1"/>
</dbReference>
<dbReference type="GO" id="GO:0003954">
    <property type="term" value="F:NADH dehydrogenase activity"/>
    <property type="evidence" value="ECO:0007669"/>
    <property type="project" value="TreeGrafter"/>
</dbReference>
<comment type="similarity">
    <text evidence="2 6">Belongs to the complex I subunit 1 family.</text>
</comment>
<evidence type="ECO:0000256" key="2">
    <source>
        <dbReference type="ARBA" id="ARBA00010535"/>
    </source>
</evidence>
<dbReference type="GO" id="GO:0005886">
    <property type="term" value="C:plasma membrane"/>
    <property type="evidence" value="ECO:0007669"/>
    <property type="project" value="UniProtKB-SubCell"/>
</dbReference>
<name>A0AAP0BA80_9ASPA</name>
<comment type="caution">
    <text evidence="8">The sequence shown here is derived from an EMBL/GenBank/DDBJ whole genome shotgun (WGS) entry which is preliminary data.</text>
</comment>
<dbReference type="EMBL" id="JBBWWQ010000012">
    <property type="protein sequence ID" value="KAK8934168.1"/>
    <property type="molecule type" value="Genomic_DNA"/>
</dbReference>
<protein>
    <submittedName>
        <fullName evidence="8">NADH-ubiquinone oxidoreductase chain 1</fullName>
    </submittedName>
</protein>
<evidence type="ECO:0000313" key="9">
    <source>
        <dbReference type="Proteomes" id="UP001418222"/>
    </source>
</evidence>
<gene>
    <name evidence="8" type="primary">ND1</name>
    <name evidence="8" type="ORF">KSP39_PZI014397</name>
</gene>
<dbReference type="AlphaFoldDB" id="A0AAP0BA80"/>
<evidence type="ECO:0000256" key="6">
    <source>
        <dbReference type="RuleBase" id="RU000471"/>
    </source>
</evidence>
<keyword evidence="5 7" id="KW-0472">Membrane</keyword>
<feature type="transmembrane region" description="Helical" evidence="7">
    <location>
        <begin position="6"/>
        <end position="25"/>
    </location>
</feature>
<reference evidence="8 9" key="1">
    <citation type="journal article" date="2022" name="Nat. Plants">
        <title>Genomes of leafy and leafless Platanthera orchids illuminate the evolution of mycoheterotrophy.</title>
        <authorList>
            <person name="Li M.H."/>
            <person name="Liu K.W."/>
            <person name="Li Z."/>
            <person name="Lu H.C."/>
            <person name="Ye Q.L."/>
            <person name="Zhang D."/>
            <person name="Wang J.Y."/>
            <person name="Li Y.F."/>
            <person name="Zhong Z.M."/>
            <person name="Liu X."/>
            <person name="Yu X."/>
            <person name="Liu D.K."/>
            <person name="Tu X.D."/>
            <person name="Liu B."/>
            <person name="Hao Y."/>
            <person name="Liao X.Y."/>
            <person name="Jiang Y.T."/>
            <person name="Sun W.H."/>
            <person name="Chen J."/>
            <person name="Chen Y.Q."/>
            <person name="Ai Y."/>
            <person name="Zhai J.W."/>
            <person name="Wu S.S."/>
            <person name="Zhou Z."/>
            <person name="Hsiao Y.Y."/>
            <person name="Wu W.L."/>
            <person name="Chen Y.Y."/>
            <person name="Lin Y.F."/>
            <person name="Hsu J.L."/>
            <person name="Li C.Y."/>
            <person name="Wang Z.W."/>
            <person name="Zhao X."/>
            <person name="Zhong W.Y."/>
            <person name="Ma X.K."/>
            <person name="Ma L."/>
            <person name="Huang J."/>
            <person name="Chen G.Z."/>
            <person name="Huang M.Z."/>
            <person name="Huang L."/>
            <person name="Peng D.H."/>
            <person name="Luo Y.B."/>
            <person name="Zou S.Q."/>
            <person name="Chen S.P."/>
            <person name="Lan S."/>
            <person name="Tsai W.C."/>
            <person name="Van de Peer Y."/>
            <person name="Liu Z.J."/>
        </authorList>
    </citation>
    <scope>NUCLEOTIDE SEQUENCE [LARGE SCALE GENOMIC DNA]</scope>
    <source>
        <strain evidence="8">Lor287</strain>
    </source>
</reference>
<accession>A0AAP0BA80</accession>
<evidence type="ECO:0000256" key="4">
    <source>
        <dbReference type="ARBA" id="ARBA00022989"/>
    </source>
</evidence>
<evidence type="ECO:0000256" key="3">
    <source>
        <dbReference type="ARBA" id="ARBA00022692"/>
    </source>
</evidence>
<evidence type="ECO:0000256" key="7">
    <source>
        <dbReference type="SAM" id="Phobius"/>
    </source>
</evidence>
<comment type="subcellular location">
    <subcellularLocation>
        <location evidence="6">Cell membrane</location>
        <topology evidence="6">Multi-pass membrane protein</topology>
    </subcellularLocation>
    <subcellularLocation>
        <location evidence="1">Membrane</location>
        <topology evidence="1">Multi-pass membrane protein</topology>
    </subcellularLocation>
</comment>
<dbReference type="PANTHER" id="PTHR11432:SF3">
    <property type="entry name" value="NADH-UBIQUINONE OXIDOREDUCTASE CHAIN 1"/>
    <property type="match status" value="1"/>
</dbReference>